<dbReference type="Proteomes" id="UP001152747">
    <property type="component" value="Unassembled WGS sequence"/>
</dbReference>
<comment type="caution">
    <text evidence="2">The sequence shown here is derived from an EMBL/GenBank/DDBJ whole genome shotgun (WGS) entry which is preliminary data.</text>
</comment>
<organism evidence="2 3">
    <name type="scientific">Caenorhabditis angaria</name>
    <dbReference type="NCBI Taxonomy" id="860376"/>
    <lineage>
        <taxon>Eukaryota</taxon>
        <taxon>Metazoa</taxon>
        <taxon>Ecdysozoa</taxon>
        <taxon>Nematoda</taxon>
        <taxon>Chromadorea</taxon>
        <taxon>Rhabditida</taxon>
        <taxon>Rhabditina</taxon>
        <taxon>Rhabditomorpha</taxon>
        <taxon>Rhabditoidea</taxon>
        <taxon>Rhabditidae</taxon>
        <taxon>Peloderinae</taxon>
        <taxon>Caenorhabditis</taxon>
    </lineage>
</organism>
<name>A0A9P1J5A0_9PELO</name>
<evidence type="ECO:0000256" key="1">
    <source>
        <dbReference type="SAM" id="SignalP"/>
    </source>
</evidence>
<dbReference type="EMBL" id="CANHGI010000006">
    <property type="protein sequence ID" value="CAI5456572.1"/>
    <property type="molecule type" value="Genomic_DNA"/>
</dbReference>
<reference evidence="2" key="1">
    <citation type="submission" date="2022-11" db="EMBL/GenBank/DDBJ databases">
        <authorList>
            <person name="Kikuchi T."/>
        </authorList>
    </citation>
    <scope>NUCLEOTIDE SEQUENCE</scope>
    <source>
        <strain evidence="2">PS1010</strain>
    </source>
</reference>
<evidence type="ECO:0000313" key="2">
    <source>
        <dbReference type="EMBL" id="CAI5456572.1"/>
    </source>
</evidence>
<keyword evidence="1" id="KW-0732">Signal</keyword>
<sequence length="171" mass="19854">MAHLLHLILTVALLFAILEVDARYRVKGVNPVFAKHFKNDSQDFYNIAPDVCKQDPRFLTMYLCMGNLANGKNCAKIKNSKYIEEFLNEEANTKDFDLIFLHDVCMFSQINFKAMFDDALDYAVYVEPISELPQEAQDIRNFPYSGIVSAMMELLTTDLNAFRDVWKIYWN</sequence>
<protein>
    <submittedName>
        <fullName evidence="2">Uncharacterized protein</fullName>
    </submittedName>
</protein>
<proteinExistence type="predicted"/>
<evidence type="ECO:0000313" key="3">
    <source>
        <dbReference type="Proteomes" id="UP001152747"/>
    </source>
</evidence>
<gene>
    <name evidence="2" type="ORF">CAMP_LOCUS19209</name>
</gene>
<dbReference type="AlphaFoldDB" id="A0A9P1J5A0"/>
<accession>A0A9P1J5A0</accession>
<feature type="signal peptide" evidence="1">
    <location>
        <begin position="1"/>
        <end position="22"/>
    </location>
</feature>
<keyword evidence="3" id="KW-1185">Reference proteome</keyword>
<feature type="chain" id="PRO_5040479791" evidence="1">
    <location>
        <begin position="23"/>
        <end position="171"/>
    </location>
</feature>